<reference evidence="5 6" key="1">
    <citation type="submission" date="2017-08" db="EMBL/GenBank/DDBJ databases">
        <title>WGS of Clinical strains of the CDC Group NO-1 linked to zoonotic infections in humans.</title>
        <authorList>
            <person name="Bernier A.-M."/>
            <person name="Bernard K."/>
        </authorList>
    </citation>
    <scope>NUCLEOTIDE SEQUENCE [LARGE SCALE GENOMIC DNA]</scope>
    <source>
        <strain evidence="2 6">NML00-0135</strain>
        <strain evidence="1 5">NML03-0146</strain>
        <strain evidence="3 7">NML79-0751</strain>
    </source>
</reference>
<accession>A0A2A2AS69</accession>
<evidence type="ECO:0000313" key="8">
    <source>
        <dbReference type="Proteomes" id="UP000275180"/>
    </source>
</evidence>
<dbReference type="SUPFAM" id="SSF47598">
    <property type="entry name" value="Ribbon-helix-helix"/>
    <property type="match status" value="1"/>
</dbReference>
<dbReference type="EMBL" id="NSJD01000004">
    <property type="protein sequence ID" value="PAT40706.1"/>
    <property type="molecule type" value="Genomic_DNA"/>
</dbReference>
<evidence type="ECO:0000313" key="2">
    <source>
        <dbReference type="EMBL" id="PAT35687.1"/>
    </source>
</evidence>
<gene>
    <name evidence="1" type="ORF">CK620_10590</name>
    <name evidence="3" type="ORF">CK623_04910</name>
    <name evidence="2" type="ORF">CK625_11930</name>
    <name evidence="4" type="ORF">EBQ34_07670</name>
</gene>
<keyword evidence="6" id="KW-1185">Reference proteome</keyword>
<dbReference type="RefSeq" id="WP_095540546.1">
    <property type="nucleotide sequence ID" value="NZ_NSJB01000012.1"/>
</dbReference>
<accession>A0A2A2AD27</accession>
<proteinExistence type="predicted"/>
<reference evidence="4 8" key="2">
    <citation type="submission" date="2018-10" db="EMBL/GenBank/DDBJ databases">
        <title>Comamonadaceae CDC group NO-1 genome sequencing and assembly.</title>
        <authorList>
            <person name="Bernier A.-M."/>
            <person name="Bernard K."/>
        </authorList>
    </citation>
    <scope>NUCLEOTIDE SEQUENCE [LARGE SCALE GENOMIC DNA]</scope>
    <source>
        <strain evidence="4 8">NML180582</strain>
    </source>
</reference>
<comment type="caution">
    <text evidence="2">The sequence shown here is derived from an EMBL/GenBank/DDBJ whole genome shotgun (WGS) entry which is preliminary data.</text>
</comment>
<dbReference type="InterPro" id="IPR013321">
    <property type="entry name" value="Arc_rbn_hlx_hlx"/>
</dbReference>
<accession>A0A3M6RJ04</accession>
<dbReference type="EMBL" id="NSJB01000012">
    <property type="protein sequence ID" value="PAT35687.1"/>
    <property type="molecule type" value="Genomic_DNA"/>
</dbReference>
<dbReference type="InterPro" id="IPR008651">
    <property type="entry name" value="Uncharacterised_HicB"/>
</dbReference>
<evidence type="ECO:0000313" key="4">
    <source>
        <dbReference type="EMBL" id="RMX15241.1"/>
    </source>
</evidence>
<dbReference type="OrthoDB" id="598413at2"/>
<dbReference type="Proteomes" id="UP000217999">
    <property type="component" value="Unassembled WGS sequence"/>
</dbReference>
<protein>
    <submittedName>
        <fullName evidence="2">Toxin-antitoxin system HicB family antitoxin</fullName>
    </submittedName>
</protein>
<dbReference type="AlphaFoldDB" id="A0A2A2AD27"/>
<dbReference type="EMBL" id="NSJF01000005">
    <property type="protein sequence ID" value="PAT34087.1"/>
    <property type="molecule type" value="Genomic_DNA"/>
</dbReference>
<dbReference type="GO" id="GO:0006355">
    <property type="term" value="P:regulation of DNA-templated transcription"/>
    <property type="evidence" value="ECO:0007669"/>
    <property type="project" value="InterPro"/>
</dbReference>
<dbReference type="Gene3D" id="1.10.1220.10">
    <property type="entry name" value="Met repressor-like"/>
    <property type="match status" value="1"/>
</dbReference>
<evidence type="ECO:0000313" key="1">
    <source>
        <dbReference type="EMBL" id="PAT34087.1"/>
    </source>
</evidence>
<dbReference type="InterPro" id="IPR010985">
    <property type="entry name" value="Ribbon_hlx_hlx"/>
</dbReference>
<evidence type="ECO:0000313" key="6">
    <source>
        <dbReference type="Proteomes" id="UP000218054"/>
    </source>
</evidence>
<organism evidence="2 6">
    <name type="scientific">Vandammella animalimorsus</name>
    <dbReference type="NCBI Taxonomy" id="2029117"/>
    <lineage>
        <taxon>Bacteria</taxon>
        <taxon>Pseudomonadati</taxon>
        <taxon>Pseudomonadota</taxon>
        <taxon>Betaproteobacteria</taxon>
        <taxon>Burkholderiales</taxon>
        <taxon>Comamonadaceae</taxon>
        <taxon>Vandammella</taxon>
    </lineage>
</organism>
<dbReference type="EMBL" id="RDQJ01000008">
    <property type="protein sequence ID" value="RMX15241.1"/>
    <property type="molecule type" value="Genomic_DNA"/>
</dbReference>
<evidence type="ECO:0000313" key="3">
    <source>
        <dbReference type="EMBL" id="PAT40706.1"/>
    </source>
</evidence>
<evidence type="ECO:0000313" key="7">
    <source>
        <dbReference type="Proteomes" id="UP000218644"/>
    </source>
</evidence>
<evidence type="ECO:0000313" key="5">
    <source>
        <dbReference type="Proteomes" id="UP000217999"/>
    </source>
</evidence>
<dbReference type="Pfam" id="PF05534">
    <property type="entry name" value="HicB"/>
    <property type="match status" value="1"/>
</dbReference>
<dbReference type="Proteomes" id="UP000218054">
    <property type="component" value="Unassembled WGS sequence"/>
</dbReference>
<accession>A0A2A2A8J3</accession>
<sequence length="78" mass="8531">MTALTIRLPDSIHRKVKELAARDGISVNQFIASATAEKLASWLTLEHLRAEAAQGRREDFLAVLERVPDAPPAPGDAR</sequence>
<dbReference type="Proteomes" id="UP000275180">
    <property type="component" value="Unassembled WGS sequence"/>
</dbReference>
<name>A0A2A2AD27_9BURK</name>
<dbReference type="Proteomes" id="UP000218644">
    <property type="component" value="Unassembled WGS sequence"/>
</dbReference>